<organism evidence="4">
    <name type="scientific">Brugia timori</name>
    <dbReference type="NCBI Taxonomy" id="42155"/>
    <lineage>
        <taxon>Eukaryota</taxon>
        <taxon>Metazoa</taxon>
        <taxon>Ecdysozoa</taxon>
        <taxon>Nematoda</taxon>
        <taxon>Chromadorea</taxon>
        <taxon>Rhabditida</taxon>
        <taxon>Spirurina</taxon>
        <taxon>Spiruromorpha</taxon>
        <taxon>Filarioidea</taxon>
        <taxon>Onchocercidae</taxon>
        <taxon>Brugia</taxon>
    </lineage>
</organism>
<evidence type="ECO:0000313" key="2">
    <source>
        <dbReference type="EMBL" id="VDO50350.1"/>
    </source>
</evidence>
<accession>A0A0R3R9E7</accession>
<protein>
    <submittedName>
        <fullName evidence="4">NADH dehydrogenase subunit 4</fullName>
    </submittedName>
</protein>
<keyword evidence="1" id="KW-0812">Transmembrane</keyword>
<dbReference type="Proteomes" id="UP000280834">
    <property type="component" value="Unassembled WGS sequence"/>
</dbReference>
<dbReference type="AlphaFoldDB" id="A0A0R3R9E7"/>
<proteinExistence type="predicted"/>
<name>A0A0R3R9E7_9BILA</name>
<reference evidence="2" key="2">
    <citation type="submission" date="2018-11" db="EMBL/GenBank/DDBJ databases">
        <authorList>
            <consortium name="Pathogen Informatics"/>
        </authorList>
    </citation>
    <scope>NUCLEOTIDE SEQUENCE [LARGE SCALE GENOMIC DNA]</scope>
</reference>
<dbReference type="EMBL" id="UZAG01021409">
    <property type="protein sequence ID" value="VDO50350.1"/>
    <property type="molecule type" value="Genomic_DNA"/>
</dbReference>
<keyword evidence="1" id="KW-1133">Transmembrane helix</keyword>
<feature type="transmembrane region" description="Helical" evidence="1">
    <location>
        <begin position="6"/>
        <end position="29"/>
    </location>
</feature>
<sequence length="38" mass="4742">MILYVFYRPLMFLLSMILIYPHLFDFLYVEIMMKLILP</sequence>
<keyword evidence="3" id="KW-1185">Reference proteome</keyword>
<keyword evidence="1" id="KW-0472">Membrane</keyword>
<gene>
    <name evidence="2" type="ORF">BTMF_LOCUS14633</name>
</gene>
<evidence type="ECO:0000256" key="1">
    <source>
        <dbReference type="SAM" id="Phobius"/>
    </source>
</evidence>
<evidence type="ECO:0000313" key="4">
    <source>
        <dbReference type="WBParaSite" id="BTMF_0001666001-mRNA-1"/>
    </source>
</evidence>
<evidence type="ECO:0000313" key="3">
    <source>
        <dbReference type="Proteomes" id="UP000280834"/>
    </source>
</evidence>
<dbReference type="WBParaSite" id="BTMF_0001666001-mRNA-1">
    <property type="protein sequence ID" value="BTMF_0001666001-mRNA-1"/>
    <property type="gene ID" value="BTMF_0001666001"/>
</dbReference>
<reference evidence="4" key="1">
    <citation type="submission" date="2017-02" db="UniProtKB">
        <authorList>
            <consortium name="WormBaseParasite"/>
        </authorList>
    </citation>
    <scope>IDENTIFICATION</scope>
</reference>